<sequence>MTDDKQKILETIPQKGFFGHPKGLLTLFSIEFWERFSYYGMRAILLFYIYYATTKGGLGLDKATAASIMSIYGSLVYMSTIIGGWLADRILGSRSTIIFGGILIAFGHLALSVPGSVPALYISMALIILGSGILKPNLSNIVGDLYSKTDYRRDAGFSIFYAGANAGALLAPLIVGTVGQMYSFHLGFSIAAIGMIIGLIWYALTSRKSLGQAGRYVPNPLTPDEKSKVLTRLGIGALVIIILLIVTITTGLLTINRFTYVVSILGIIIPLVYFIVMYTSKKTTADEKSRIVAYIPLFITAICFWCIQEQGSTIFSEVADSQTKLDFGWLHIQSSWFQSVNPLYIVILAPVFAAVWTKLGKRQPSTPVKFSVGVILSGISFLIMVIPFVLPGNHHAINPLWLVISLLSVTLGELFLSPVGVSATTKLAPAAFASQTMSVWYLTDASAQAINAQLVKFFNFNTEVVYFTVIGIISIIIGIILLLLSKKIHGLMRGVD</sequence>
<evidence type="ECO:0000313" key="10">
    <source>
        <dbReference type="EMBL" id="MFC7391486.1"/>
    </source>
</evidence>
<keyword evidence="6 8" id="KW-1133">Transmembrane helix</keyword>
<dbReference type="InterPro" id="IPR036259">
    <property type="entry name" value="MFS_trans_sf"/>
</dbReference>
<dbReference type="Proteomes" id="UP001596505">
    <property type="component" value="Unassembled WGS sequence"/>
</dbReference>
<organism evidence="10 11">
    <name type="scientific">Scopulibacillus cellulosilyticus</name>
    <dbReference type="NCBI Taxonomy" id="2665665"/>
    <lineage>
        <taxon>Bacteria</taxon>
        <taxon>Bacillati</taxon>
        <taxon>Bacillota</taxon>
        <taxon>Bacilli</taxon>
        <taxon>Bacillales</taxon>
        <taxon>Sporolactobacillaceae</taxon>
        <taxon>Scopulibacillus</taxon>
    </lineage>
</organism>
<comment type="subcellular location">
    <subcellularLocation>
        <location evidence="1">Cell membrane</location>
        <topology evidence="1">Multi-pass membrane protein</topology>
    </subcellularLocation>
</comment>
<dbReference type="InterPro" id="IPR005279">
    <property type="entry name" value="Dipep/tripep_permease"/>
</dbReference>
<reference evidence="11" key="1">
    <citation type="journal article" date="2019" name="Int. J. Syst. Evol. Microbiol.">
        <title>The Global Catalogue of Microorganisms (GCM) 10K type strain sequencing project: providing services to taxonomists for standard genome sequencing and annotation.</title>
        <authorList>
            <consortium name="The Broad Institute Genomics Platform"/>
            <consortium name="The Broad Institute Genome Sequencing Center for Infectious Disease"/>
            <person name="Wu L."/>
            <person name="Ma J."/>
        </authorList>
    </citation>
    <scope>NUCLEOTIDE SEQUENCE [LARGE SCALE GENOMIC DNA]</scope>
    <source>
        <strain evidence="11">CGMCC 1.16305</strain>
    </source>
</reference>
<feature type="transmembrane region" description="Helical" evidence="8">
    <location>
        <begin position="159"/>
        <end position="178"/>
    </location>
</feature>
<dbReference type="InterPro" id="IPR050171">
    <property type="entry name" value="MFS_Transporters"/>
</dbReference>
<evidence type="ECO:0000256" key="6">
    <source>
        <dbReference type="ARBA" id="ARBA00022989"/>
    </source>
</evidence>
<dbReference type="RefSeq" id="WP_380962532.1">
    <property type="nucleotide sequence ID" value="NZ_JBHTCO010000001.1"/>
</dbReference>
<dbReference type="SUPFAM" id="SSF103473">
    <property type="entry name" value="MFS general substrate transporter"/>
    <property type="match status" value="1"/>
</dbReference>
<evidence type="ECO:0000313" key="11">
    <source>
        <dbReference type="Proteomes" id="UP001596505"/>
    </source>
</evidence>
<keyword evidence="11" id="KW-1185">Reference proteome</keyword>
<dbReference type="PROSITE" id="PS50850">
    <property type="entry name" value="MFS"/>
    <property type="match status" value="1"/>
</dbReference>
<evidence type="ECO:0000256" key="8">
    <source>
        <dbReference type="SAM" id="Phobius"/>
    </source>
</evidence>
<dbReference type="InterPro" id="IPR020846">
    <property type="entry name" value="MFS_dom"/>
</dbReference>
<feature type="transmembrane region" description="Helical" evidence="8">
    <location>
        <begin position="96"/>
        <end position="113"/>
    </location>
</feature>
<evidence type="ECO:0000256" key="1">
    <source>
        <dbReference type="ARBA" id="ARBA00004651"/>
    </source>
</evidence>
<proteinExistence type="inferred from homology"/>
<feature type="domain" description="Major facilitator superfamily (MFS) profile" evidence="9">
    <location>
        <begin position="26"/>
        <end position="489"/>
    </location>
</feature>
<keyword evidence="7 8" id="KW-0472">Membrane</keyword>
<accession>A0ABW2PW68</accession>
<protein>
    <submittedName>
        <fullName evidence="10">Peptide MFS transporter</fullName>
    </submittedName>
</protein>
<feature type="transmembrane region" description="Helical" evidence="8">
    <location>
        <begin position="368"/>
        <end position="390"/>
    </location>
</feature>
<keyword evidence="3" id="KW-0813">Transport</keyword>
<dbReference type="PROSITE" id="PS01022">
    <property type="entry name" value="PTR2_1"/>
    <property type="match status" value="1"/>
</dbReference>
<feature type="transmembrane region" description="Helical" evidence="8">
    <location>
        <begin position="119"/>
        <end position="138"/>
    </location>
</feature>
<feature type="transmembrane region" description="Helical" evidence="8">
    <location>
        <begin position="233"/>
        <end position="252"/>
    </location>
</feature>
<dbReference type="InterPro" id="IPR000109">
    <property type="entry name" value="POT_fam"/>
</dbReference>
<dbReference type="EMBL" id="JBHTCO010000001">
    <property type="protein sequence ID" value="MFC7391486.1"/>
    <property type="molecule type" value="Genomic_DNA"/>
</dbReference>
<gene>
    <name evidence="10" type="ORF">ACFQRG_00480</name>
</gene>
<dbReference type="PANTHER" id="PTHR23517">
    <property type="entry name" value="RESISTANCE PROTEIN MDTM, PUTATIVE-RELATED-RELATED"/>
    <property type="match status" value="1"/>
</dbReference>
<evidence type="ECO:0000259" key="9">
    <source>
        <dbReference type="PROSITE" id="PS50850"/>
    </source>
</evidence>
<dbReference type="Pfam" id="PF00854">
    <property type="entry name" value="PTR2"/>
    <property type="match status" value="1"/>
</dbReference>
<name>A0ABW2PW68_9BACL</name>
<evidence type="ECO:0000256" key="7">
    <source>
        <dbReference type="ARBA" id="ARBA00023136"/>
    </source>
</evidence>
<feature type="transmembrane region" description="Helical" evidence="8">
    <location>
        <begin position="65"/>
        <end position="87"/>
    </location>
</feature>
<dbReference type="PANTHER" id="PTHR23517:SF15">
    <property type="entry name" value="PROTON-DEPENDENT OLIGOPEPTIDE FAMILY TRANSPORT PROTEIN"/>
    <property type="match status" value="1"/>
</dbReference>
<dbReference type="InterPro" id="IPR018456">
    <property type="entry name" value="PTR2_symporter_CS"/>
</dbReference>
<feature type="transmembrane region" description="Helical" evidence="8">
    <location>
        <begin position="335"/>
        <end position="356"/>
    </location>
</feature>
<comment type="caution">
    <text evidence="10">The sequence shown here is derived from an EMBL/GenBank/DDBJ whole genome shotgun (WGS) entry which is preliminary data.</text>
</comment>
<comment type="similarity">
    <text evidence="2">Belongs to the major facilitator superfamily. Proton-dependent oligopeptide transporter (POT/PTR) (TC 2.A.17) family.</text>
</comment>
<evidence type="ECO:0000256" key="4">
    <source>
        <dbReference type="ARBA" id="ARBA00022475"/>
    </source>
</evidence>
<keyword evidence="5 8" id="KW-0812">Transmembrane</keyword>
<evidence type="ECO:0000256" key="2">
    <source>
        <dbReference type="ARBA" id="ARBA00005982"/>
    </source>
</evidence>
<dbReference type="Gene3D" id="1.20.1250.20">
    <property type="entry name" value="MFS general substrate transporter like domains"/>
    <property type="match status" value="1"/>
</dbReference>
<feature type="transmembrane region" description="Helical" evidence="8">
    <location>
        <begin position="258"/>
        <end position="279"/>
    </location>
</feature>
<feature type="transmembrane region" description="Helical" evidence="8">
    <location>
        <begin position="291"/>
        <end position="315"/>
    </location>
</feature>
<feature type="transmembrane region" description="Helical" evidence="8">
    <location>
        <begin position="463"/>
        <end position="484"/>
    </location>
</feature>
<feature type="transmembrane region" description="Helical" evidence="8">
    <location>
        <begin position="36"/>
        <end position="53"/>
    </location>
</feature>
<dbReference type="CDD" id="cd17346">
    <property type="entry name" value="MFS_DtpA_like"/>
    <property type="match status" value="1"/>
</dbReference>
<feature type="transmembrane region" description="Helical" evidence="8">
    <location>
        <begin position="184"/>
        <end position="204"/>
    </location>
</feature>
<feature type="transmembrane region" description="Helical" evidence="8">
    <location>
        <begin position="396"/>
        <end position="415"/>
    </location>
</feature>
<dbReference type="NCBIfam" id="TIGR00924">
    <property type="entry name" value="yjdL_sub1_fam"/>
    <property type="match status" value="1"/>
</dbReference>
<evidence type="ECO:0000256" key="3">
    <source>
        <dbReference type="ARBA" id="ARBA00022448"/>
    </source>
</evidence>
<evidence type="ECO:0000256" key="5">
    <source>
        <dbReference type="ARBA" id="ARBA00022692"/>
    </source>
</evidence>
<keyword evidence="4" id="KW-1003">Cell membrane</keyword>